<dbReference type="PANTHER" id="PTHR35750">
    <property type="entry name" value="PHOSPHOLIPID HYDROPEROXIDE GLUTATHIONE PEROXIDASE"/>
    <property type="match status" value="1"/>
</dbReference>
<feature type="compositionally biased region" description="Basic residues" evidence="1">
    <location>
        <begin position="34"/>
        <end position="47"/>
    </location>
</feature>
<gene>
    <name evidence="2" type="ORF">OEZ85_004068</name>
</gene>
<accession>A0ABY8UDL4</accession>
<sequence length="129" mass="14081">MASFLQGVKNFFFGKTEEEDQEEQQAAGQPRESGHKRARSSSKHKGHQPVLQDAGFSANGGVQGLNWYTAALQLDGDGDAAHAFYQEQQQPQPGSSSQLQQVQATKQHGRQHCKLQGVRQGHVVLSGAR</sequence>
<dbReference type="PANTHER" id="PTHR35750:SF1">
    <property type="entry name" value="PHOSPHOLIPID HYDROPEROXIDE GLUTATHIONE PEROXIDASE"/>
    <property type="match status" value="1"/>
</dbReference>
<feature type="region of interest" description="Disordered" evidence="1">
    <location>
        <begin position="81"/>
        <end position="129"/>
    </location>
</feature>
<feature type="region of interest" description="Disordered" evidence="1">
    <location>
        <begin position="15"/>
        <end position="55"/>
    </location>
</feature>
<reference evidence="2 3" key="1">
    <citation type="submission" date="2023-05" db="EMBL/GenBank/DDBJ databases">
        <title>A 100% complete, gapless, phased diploid assembly of the Scenedesmus obliquus UTEX 3031 genome.</title>
        <authorList>
            <person name="Biondi T.C."/>
            <person name="Hanschen E.R."/>
            <person name="Kwon T."/>
            <person name="Eng W."/>
            <person name="Kruse C.P.S."/>
            <person name="Koehler S.I."/>
            <person name="Kunde Y."/>
            <person name="Gleasner C.D."/>
            <person name="You Mak K.T."/>
            <person name="Polle J."/>
            <person name="Hovde B.T."/>
            <person name="Starkenburg S.R."/>
        </authorList>
    </citation>
    <scope>NUCLEOTIDE SEQUENCE [LARGE SCALE GENOMIC DNA]</scope>
    <source>
        <strain evidence="2 3">DOE0152z</strain>
    </source>
</reference>
<feature type="compositionally biased region" description="Low complexity" evidence="1">
    <location>
        <begin position="81"/>
        <end position="103"/>
    </location>
</feature>
<dbReference type="Proteomes" id="UP001244341">
    <property type="component" value="Chromosome 10b"/>
</dbReference>
<dbReference type="EMBL" id="CP126217">
    <property type="protein sequence ID" value="WIA19454.1"/>
    <property type="molecule type" value="Genomic_DNA"/>
</dbReference>
<evidence type="ECO:0000256" key="1">
    <source>
        <dbReference type="SAM" id="MobiDB-lite"/>
    </source>
</evidence>
<evidence type="ECO:0000313" key="2">
    <source>
        <dbReference type="EMBL" id="WIA19454.1"/>
    </source>
</evidence>
<name>A0ABY8UDL4_TETOB</name>
<proteinExistence type="predicted"/>
<evidence type="ECO:0000313" key="3">
    <source>
        <dbReference type="Proteomes" id="UP001244341"/>
    </source>
</evidence>
<protein>
    <submittedName>
        <fullName evidence="2">Uncharacterized protein</fullName>
    </submittedName>
</protein>
<organism evidence="2 3">
    <name type="scientific">Tetradesmus obliquus</name>
    <name type="common">Green alga</name>
    <name type="synonym">Acutodesmus obliquus</name>
    <dbReference type="NCBI Taxonomy" id="3088"/>
    <lineage>
        <taxon>Eukaryota</taxon>
        <taxon>Viridiplantae</taxon>
        <taxon>Chlorophyta</taxon>
        <taxon>core chlorophytes</taxon>
        <taxon>Chlorophyceae</taxon>
        <taxon>CS clade</taxon>
        <taxon>Sphaeropleales</taxon>
        <taxon>Scenedesmaceae</taxon>
        <taxon>Tetradesmus</taxon>
    </lineage>
</organism>
<keyword evidence="3" id="KW-1185">Reference proteome</keyword>